<evidence type="ECO:0000313" key="2">
    <source>
        <dbReference type="EMBL" id="BAL52632.1"/>
    </source>
</evidence>
<reference evidence="2" key="1">
    <citation type="journal article" date="2005" name="Environ. Microbiol.">
        <title>Genetic and functional properties of uncultivated thermophilic crenarchaeotes from a subsurface gold mine as revealed by analysis of genome fragments.</title>
        <authorList>
            <person name="Nunoura T."/>
            <person name="Hirayama H."/>
            <person name="Takami H."/>
            <person name="Oida H."/>
            <person name="Nishi S."/>
            <person name="Shimamura S."/>
            <person name="Suzuki Y."/>
            <person name="Inagaki F."/>
            <person name="Takai K."/>
            <person name="Nealson K.H."/>
            <person name="Horikoshi K."/>
        </authorList>
    </citation>
    <scope>NUCLEOTIDE SEQUENCE</scope>
</reference>
<feature type="compositionally biased region" description="Low complexity" evidence="1">
    <location>
        <begin position="56"/>
        <end position="78"/>
    </location>
</feature>
<protein>
    <submittedName>
        <fullName evidence="2">Uncharacterized protein</fullName>
    </submittedName>
</protein>
<sequence>MPGDSLYLVLKPLNHGGKRYAPGEIVDLSGVRTIQHLINFGWIMPYISPDPAPAVESNQEQAGGQQQNQSGQPQAQDQPEPKRSRRGR</sequence>
<organism evidence="2">
    <name type="scientific">uncultured prokaryote</name>
    <dbReference type="NCBI Taxonomy" id="198431"/>
    <lineage>
        <taxon>unclassified sequences</taxon>
        <taxon>environmental samples</taxon>
    </lineage>
</organism>
<evidence type="ECO:0000256" key="1">
    <source>
        <dbReference type="SAM" id="MobiDB-lite"/>
    </source>
</evidence>
<gene>
    <name evidence="2" type="ORF">HGMM_F01H12C04</name>
</gene>
<dbReference type="AlphaFoldDB" id="H5S8Z6"/>
<reference evidence="2" key="2">
    <citation type="journal article" date="2012" name="PLoS ONE">
        <title>A Deeply Branching Thermophilic Bacterium with an Ancient Acetyl-CoA Pathway Dominates a Subsurface Ecosystem.</title>
        <authorList>
            <person name="Takami H."/>
            <person name="Noguchi H."/>
            <person name="Takaki Y."/>
            <person name="Uchiyama I."/>
            <person name="Toyoda A."/>
            <person name="Nishi S."/>
            <person name="Chee G.-J."/>
            <person name="Arai W."/>
            <person name="Nunoura T."/>
            <person name="Itoh T."/>
            <person name="Hattori M."/>
            <person name="Takai K."/>
        </authorList>
    </citation>
    <scope>NUCLEOTIDE SEQUENCE</scope>
</reference>
<proteinExistence type="predicted"/>
<dbReference type="EMBL" id="AP011635">
    <property type="protein sequence ID" value="BAL52632.1"/>
    <property type="molecule type" value="Genomic_DNA"/>
</dbReference>
<name>H5S8Z6_9ZZZZ</name>
<accession>H5S8Z6</accession>
<feature type="region of interest" description="Disordered" evidence="1">
    <location>
        <begin position="49"/>
        <end position="88"/>
    </location>
</feature>